<keyword evidence="3" id="KW-1185">Reference proteome</keyword>
<accession>A0A2S1LPX3</accession>
<evidence type="ECO:0000313" key="2">
    <source>
        <dbReference type="EMBL" id="AWG25794.1"/>
    </source>
</evidence>
<reference evidence="2 3" key="1">
    <citation type="submission" date="2017-04" db="EMBL/GenBank/DDBJ databases">
        <title>Complete genome sequence of Flavobacterium kingsejong AJ004.</title>
        <authorList>
            <person name="Lee P.C."/>
        </authorList>
    </citation>
    <scope>NUCLEOTIDE SEQUENCE [LARGE SCALE GENOMIC DNA]</scope>
    <source>
        <strain evidence="2 3">AJ004</strain>
    </source>
</reference>
<protein>
    <submittedName>
        <fullName evidence="2">Uncharacterized protein</fullName>
    </submittedName>
</protein>
<feature type="transmembrane region" description="Helical" evidence="1">
    <location>
        <begin position="12"/>
        <end position="29"/>
    </location>
</feature>
<dbReference type="KEGG" id="fki:FK004_11450"/>
<dbReference type="RefSeq" id="WP_108737362.1">
    <property type="nucleotide sequence ID" value="NZ_CP020919.1"/>
</dbReference>
<sequence length="99" mass="11035">MANNTSPHILNTSATLLGFCLFVITSLRISNQAENSNIDEFTSVIAIVFVFSCLFSFLSIRTSNLVLEKQLETMADRLFIIALSGILIIIMLISFNFIK</sequence>
<keyword evidence="1" id="KW-1133">Transmembrane helix</keyword>
<name>A0A2S1LPX3_9FLAO</name>
<gene>
    <name evidence="2" type="ORF">FK004_11450</name>
</gene>
<keyword evidence="1" id="KW-0812">Transmembrane</keyword>
<dbReference type="OrthoDB" id="886692at2"/>
<evidence type="ECO:0000313" key="3">
    <source>
        <dbReference type="Proteomes" id="UP000244677"/>
    </source>
</evidence>
<dbReference type="AlphaFoldDB" id="A0A2S1LPX3"/>
<feature type="transmembrane region" description="Helical" evidence="1">
    <location>
        <begin position="78"/>
        <end position="98"/>
    </location>
</feature>
<organism evidence="2 3">
    <name type="scientific">Flavobacterium kingsejongi</name>
    <dbReference type="NCBI Taxonomy" id="1678728"/>
    <lineage>
        <taxon>Bacteria</taxon>
        <taxon>Pseudomonadati</taxon>
        <taxon>Bacteroidota</taxon>
        <taxon>Flavobacteriia</taxon>
        <taxon>Flavobacteriales</taxon>
        <taxon>Flavobacteriaceae</taxon>
        <taxon>Flavobacterium</taxon>
    </lineage>
</organism>
<dbReference type="EMBL" id="CP020919">
    <property type="protein sequence ID" value="AWG25794.1"/>
    <property type="molecule type" value="Genomic_DNA"/>
</dbReference>
<keyword evidence="1" id="KW-0472">Membrane</keyword>
<feature type="transmembrane region" description="Helical" evidence="1">
    <location>
        <begin position="41"/>
        <end position="58"/>
    </location>
</feature>
<proteinExistence type="predicted"/>
<evidence type="ECO:0000256" key="1">
    <source>
        <dbReference type="SAM" id="Phobius"/>
    </source>
</evidence>
<dbReference type="Proteomes" id="UP000244677">
    <property type="component" value="Chromosome"/>
</dbReference>